<evidence type="ECO:0000313" key="6">
    <source>
        <dbReference type="EMBL" id="EEE58248.1"/>
    </source>
</evidence>
<reference evidence="6" key="1">
    <citation type="journal article" date="2005" name="PLoS Biol.">
        <title>The genomes of Oryza sativa: a history of duplications.</title>
        <authorList>
            <person name="Yu J."/>
            <person name="Wang J."/>
            <person name="Lin W."/>
            <person name="Li S."/>
            <person name="Li H."/>
            <person name="Zhou J."/>
            <person name="Ni P."/>
            <person name="Dong W."/>
            <person name="Hu S."/>
            <person name="Zeng C."/>
            <person name="Zhang J."/>
            <person name="Zhang Y."/>
            <person name="Li R."/>
            <person name="Xu Z."/>
            <person name="Li S."/>
            <person name="Li X."/>
            <person name="Zheng H."/>
            <person name="Cong L."/>
            <person name="Lin L."/>
            <person name="Yin J."/>
            <person name="Geng J."/>
            <person name="Li G."/>
            <person name="Shi J."/>
            <person name="Liu J."/>
            <person name="Lv H."/>
            <person name="Li J."/>
            <person name="Wang J."/>
            <person name="Deng Y."/>
            <person name="Ran L."/>
            <person name="Shi X."/>
            <person name="Wang X."/>
            <person name="Wu Q."/>
            <person name="Li C."/>
            <person name="Ren X."/>
            <person name="Wang J."/>
            <person name="Wang X."/>
            <person name="Li D."/>
            <person name="Liu D."/>
            <person name="Zhang X."/>
            <person name="Ji Z."/>
            <person name="Zhao W."/>
            <person name="Sun Y."/>
            <person name="Zhang Z."/>
            <person name="Bao J."/>
            <person name="Han Y."/>
            <person name="Dong L."/>
            <person name="Ji J."/>
            <person name="Chen P."/>
            <person name="Wu S."/>
            <person name="Liu J."/>
            <person name="Xiao Y."/>
            <person name="Bu D."/>
            <person name="Tan J."/>
            <person name="Yang L."/>
            <person name="Ye C."/>
            <person name="Zhang J."/>
            <person name="Xu J."/>
            <person name="Zhou Y."/>
            <person name="Yu Y."/>
            <person name="Zhang B."/>
            <person name="Zhuang S."/>
            <person name="Wei H."/>
            <person name="Liu B."/>
            <person name="Lei M."/>
            <person name="Yu H."/>
            <person name="Li Y."/>
            <person name="Xu H."/>
            <person name="Wei S."/>
            <person name="He X."/>
            <person name="Fang L."/>
            <person name="Zhang Z."/>
            <person name="Zhang Y."/>
            <person name="Huang X."/>
            <person name="Su Z."/>
            <person name="Tong W."/>
            <person name="Li J."/>
            <person name="Tong Z."/>
            <person name="Li S."/>
            <person name="Ye J."/>
            <person name="Wang L."/>
            <person name="Fang L."/>
            <person name="Lei T."/>
            <person name="Chen C."/>
            <person name="Chen H."/>
            <person name="Xu Z."/>
            <person name="Li H."/>
            <person name="Huang H."/>
            <person name="Zhang F."/>
            <person name="Xu H."/>
            <person name="Li N."/>
            <person name="Zhao C."/>
            <person name="Li S."/>
            <person name="Dong L."/>
            <person name="Huang Y."/>
            <person name="Li L."/>
            <person name="Xi Y."/>
            <person name="Qi Q."/>
            <person name="Li W."/>
            <person name="Zhang B."/>
            <person name="Hu W."/>
            <person name="Zhang Y."/>
            <person name="Tian X."/>
            <person name="Jiao Y."/>
            <person name="Liang X."/>
            <person name="Jin J."/>
            <person name="Gao L."/>
            <person name="Zheng W."/>
            <person name="Hao B."/>
            <person name="Liu S."/>
            <person name="Wang W."/>
            <person name="Yuan L."/>
            <person name="Cao M."/>
            <person name="McDermott J."/>
            <person name="Samudrala R."/>
            <person name="Wang J."/>
            <person name="Wong G.K."/>
            <person name="Yang H."/>
        </authorList>
    </citation>
    <scope>NUCLEOTIDE SEQUENCE [LARGE SCALE GENOMIC DNA]</scope>
</reference>
<dbReference type="GO" id="GO:1990904">
    <property type="term" value="C:ribonucleoprotein complex"/>
    <property type="evidence" value="ECO:0007669"/>
    <property type="project" value="UniProtKB-KW"/>
</dbReference>
<reference evidence="6" key="2">
    <citation type="submission" date="2008-12" db="EMBL/GenBank/DDBJ databases">
        <title>Improved gene annotation of the rice (Oryza sativa) genomes.</title>
        <authorList>
            <person name="Wang J."/>
            <person name="Li R."/>
            <person name="Fan W."/>
            <person name="Huang Q."/>
            <person name="Zhang J."/>
            <person name="Zhou Y."/>
            <person name="Hu Y."/>
            <person name="Zi S."/>
            <person name="Li J."/>
            <person name="Ni P."/>
            <person name="Zheng H."/>
            <person name="Zhang Y."/>
            <person name="Zhao M."/>
            <person name="Hao Q."/>
            <person name="McDermott J."/>
            <person name="Samudrala R."/>
            <person name="Kristiansen K."/>
            <person name="Wong G.K.-S."/>
        </authorList>
    </citation>
    <scope>NUCLEOTIDE SEQUENCE</scope>
</reference>
<organism evidence="6">
    <name type="scientific">Oryza sativa subsp. japonica</name>
    <name type="common">Rice</name>
    <dbReference type="NCBI Taxonomy" id="39947"/>
    <lineage>
        <taxon>Eukaryota</taxon>
        <taxon>Viridiplantae</taxon>
        <taxon>Streptophyta</taxon>
        <taxon>Embryophyta</taxon>
        <taxon>Tracheophyta</taxon>
        <taxon>Spermatophyta</taxon>
        <taxon>Magnoliopsida</taxon>
        <taxon>Liliopsida</taxon>
        <taxon>Poales</taxon>
        <taxon>Poaceae</taxon>
        <taxon>BOP clade</taxon>
        <taxon>Oryzoideae</taxon>
        <taxon>Oryzeae</taxon>
        <taxon>Oryzinae</taxon>
        <taxon>Oryza</taxon>
        <taxon>Oryza sativa</taxon>
    </lineage>
</organism>
<proteinExistence type="inferred from homology"/>
<dbReference type="Pfam" id="PF00673">
    <property type="entry name" value="Ribosomal_L5_C"/>
    <property type="match status" value="1"/>
</dbReference>
<dbReference type="SUPFAM" id="SSF55282">
    <property type="entry name" value="RL5-like"/>
    <property type="match status" value="1"/>
</dbReference>
<feature type="compositionally biased region" description="Low complexity" evidence="4">
    <location>
        <begin position="94"/>
        <end position="103"/>
    </location>
</feature>
<name>B9FAU8_ORYSJ</name>
<evidence type="ECO:0000256" key="4">
    <source>
        <dbReference type="SAM" id="MobiDB-lite"/>
    </source>
</evidence>
<accession>B9FAU8</accession>
<keyword evidence="3" id="KW-0687">Ribonucleoprotein</keyword>
<dbReference type="InterPro" id="IPR031309">
    <property type="entry name" value="Ribosomal_uL5_C"/>
</dbReference>
<keyword evidence="2" id="KW-0689">Ribosomal protein</keyword>
<dbReference type="GO" id="GO:0006412">
    <property type="term" value="P:translation"/>
    <property type="evidence" value="ECO:0007669"/>
    <property type="project" value="InterPro"/>
</dbReference>
<dbReference type="Proteomes" id="UP000007752">
    <property type="component" value="Chromosome 3"/>
</dbReference>
<evidence type="ECO:0000256" key="2">
    <source>
        <dbReference type="ARBA" id="ARBA00022980"/>
    </source>
</evidence>
<evidence type="ECO:0000256" key="3">
    <source>
        <dbReference type="ARBA" id="ARBA00023274"/>
    </source>
</evidence>
<dbReference type="PANTHER" id="PTHR11994">
    <property type="entry name" value="60S RIBOSOMAL PROTEIN L11-RELATED"/>
    <property type="match status" value="1"/>
</dbReference>
<feature type="region of interest" description="Disordered" evidence="4">
    <location>
        <begin position="93"/>
        <end position="115"/>
    </location>
</feature>
<dbReference type="GO" id="GO:0005840">
    <property type="term" value="C:ribosome"/>
    <property type="evidence" value="ECO:0007669"/>
    <property type="project" value="UniProtKB-KW"/>
</dbReference>
<evidence type="ECO:0000259" key="5">
    <source>
        <dbReference type="Pfam" id="PF00673"/>
    </source>
</evidence>
<dbReference type="InterPro" id="IPR022803">
    <property type="entry name" value="Ribosomal_uL5_dom_sf"/>
</dbReference>
<feature type="compositionally biased region" description="Pro residues" evidence="4">
    <location>
        <begin position="104"/>
        <end position="113"/>
    </location>
</feature>
<feature type="domain" description="Large ribosomal subunit protein uL5 C-terminal" evidence="5">
    <location>
        <begin position="176"/>
        <end position="268"/>
    </location>
</feature>
<dbReference type="InterPro" id="IPR002132">
    <property type="entry name" value="Ribosomal_uL5"/>
</dbReference>
<feature type="region of interest" description="Disordered" evidence="4">
    <location>
        <begin position="1"/>
        <end position="48"/>
    </location>
</feature>
<feature type="compositionally biased region" description="Polar residues" evidence="4">
    <location>
        <begin position="17"/>
        <end position="29"/>
    </location>
</feature>
<evidence type="ECO:0000256" key="1">
    <source>
        <dbReference type="ARBA" id="ARBA00008553"/>
    </source>
</evidence>
<comment type="similarity">
    <text evidence="1">Belongs to the universal ribosomal protein uL5 family.</text>
</comment>
<protein>
    <recommendedName>
        <fullName evidence="5">Large ribosomal subunit protein uL5 C-terminal domain-containing protein</fullName>
    </recommendedName>
</protein>
<sequence length="296" mass="32299">MSNSSMGRTMTRKPTCDTGQQRQPATANSPYPVIHPWHKAPSSAPTSVSAHAPMAATAVTLPSSPAPFPVTTTASSSRNVRLLLRSPPPRRALRVAASAAADAPPKPAPPPTSPSGIVLVDPTEAQKVHRLKAVYDQKVVPLITEEFGYTNVHQWPVKMKAKKSVASFKIREGFTIGIADTIRGRVMFNFLDRLINLGLPRTMDFLGVNPNSFDGHGNFTIGLRDQGVFPEIPYEVGGKKNGMDVCIVTTAKTDNEALRLLTLLGMPFAEHIKSSVVIRKKRLKRHHFMSKGRGRR</sequence>
<dbReference type="GO" id="GO:0003735">
    <property type="term" value="F:structural constituent of ribosome"/>
    <property type="evidence" value="ECO:0007669"/>
    <property type="project" value="InterPro"/>
</dbReference>
<dbReference type="AlphaFoldDB" id="B9FAU8"/>
<gene>
    <name evidence="6" type="ORF">OsJ_09237</name>
</gene>
<dbReference type="Gene3D" id="3.30.1440.10">
    <property type="match status" value="1"/>
</dbReference>
<dbReference type="EMBL" id="CM000140">
    <property type="protein sequence ID" value="EEE58248.1"/>
    <property type="molecule type" value="Genomic_DNA"/>
</dbReference>